<dbReference type="Gene3D" id="2.130.10.10">
    <property type="entry name" value="YVTN repeat-like/Quinoprotein amine dehydrogenase"/>
    <property type="match status" value="1"/>
</dbReference>
<dbReference type="InterPro" id="IPR036322">
    <property type="entry name" value="WD40_repeat_dom_sf"/>
</dbReference>
<dbReference type="AlphaFoldDB" id="A0A1Y2I722"/>
<keyword evidence="5" id="KW-1185">Reference proteome</keyword>
<dbReference type="EMBL" id="KZ084183">
    <property type="protein sequence ID" value="OSC96423.1"/>
    <property type="molecule type" value="Genomic_DNA"/>
</dbReference>
<evidence type="ECO:0000256" key="2">
    <source>
        <dbReference type="ARBA" id="ARBA00022737"/>
    </source>
</evidence>
<keyword evidence="2" id="KW-0677">Repeat</keyword>
<evidence type="ECO:0000313" key="5">
    <source>
        <dbReference type="Proteomes" id="UP000193067"/>
    </source>
</evidence>
<sequence>MVLKYKEYAHLKRGLDGGVSAVAFSPDATYIAVVGTFDNTVYLWRVAERKLVETYKGSSPYLSMRWLPGRTDELLCGSRGGCVDHLKLTHGALTVTGFRAHERPVECLAVSSSLLATGAQCEVTVWKDLHGGAYRRLIDLPPPPRSSHNEDSEVLATGIHWTKSRKYSSLLLVSYMFHGIVIYDASTWNSVRYIPTPGLVSVRLSRLSAK</sequence>
<evidence type="ECO:0000256" key="3">
    <source>
        <dbReference type="PROSITE-ProRule" id="PRU00221"/>
    </source>
</evidence>
<proteinExistence type="predicted"/>
<dbReference type="InterPro" id="IPR001680">
    <property type="entry name" value="WD40_rpt"/>
</dbReference>
<dbReference type="InterPro" id="IPR051179">
    <property type="entry name" value="WD_repeat_multifunction"/>
</dbReference>
<gene>
    <name evidence="4" type="ORF">PYCCODRAFT_1379199</name>
</gene>
<organism evidence="4 5">
    <name type="scientific">Trametes coccinea (strain BRFM310)</name>
    <name type="common">Pycnoporus coccineus</name>
    <dbReference type="NCBI Taxonomy" id="1353009"/>
    <lineage>
        <taxon>Eukaryota</taxon>
        <taxon>Fungi</taxon>
        <taxon>Dikarya</taxon>
        <taxon>Basidiomycota</taxon>
        <taxon>Agaricomycotina</taxon>
        <taxon>Agaricomycetes</taxon>
        <taxon>Polyporales</taxon>
        <taxon>Polyporaceae</taxon>
        <taxon>Trametes</taxon>
    </lineage>
</organism>
<dbReference type="OrthoDB" id="2752061at2759"/>
<dbReference type="PROSITE" id="PS50082">
    <property type="entry name" value="WD_REPEATS_2"/>
    <property type="match status" value="1"/>
</dbReference>
<feature type="repeat" description="WD" evidence="3">
    <location>
        <begin position="12"/>
        <end position="54"/>
    </location>
</feature>
<evidence type="ECO:0000313" key="4">
    <source>
        <dbReference type="EMBL" id="OSC96423.1"/>
    </source>
</evidence>
<accession>A0A1Y2I722</accession>
<protein>
    <submittedName>
        <fullName evidence="4">WD40 repeat-like protein</fullName>
    </submittedName>
</protein>
<dbReference type="PANTHER" id="PTHR19857">
    <property type="entry name" value="MITOCHONDRIAL DIVISION PROTEIN 1-RELATED"/>
    <property type="match status" value="1"/>
</dbReference>
<evidence type="ECO:0000256" key="1">
    <source>
        <dbReference type="ARBA" id="ARBA00022574"/>
    </source>
</evidence>
<dbReference type="InterPro" id="IPR015943">
    <property type="entry name" value="WD40/YVTN_repeat-like_dom_sf"/>
</dbReference>
<dbReference type="Pfam" id="PF00400">
    <property type="entry name" value="WD40"/>
    <property type="match status" value="1"/>
</dbReference>
<dbReference type="STRING" id="1353009.A0A1Y2I722"/>
<dbReference type="SUPFAM" id="SSF50978">
    <property type="entry name" value="WD40 repeat-like"/>
    <property type="match status" value="1"/>
</dbReference>
<dbReference type="SMART" id="SM00320">
    <property type="entry name" value="WD40"/>
    <property type="match status" value="3"/>
</dbReference>
<dbReference type="Proteomes" id="UP000193067">
    <property type="component" value="Unassembled WGS sequence"/>
</dbReference>
<keyword evidence="1 3" id="KW-0853">WD repeat</keyword>
<dbReference type="PANTHER" id="PTHR19857:SF8">
    <property type="entry name" value="ANGIO-ASSOCIATED MIGRATORY CELL PROTEIN"/>
    <property type="match status" value="1"/>
</dbReference>
<reference evidence="4 5" key="1">
    <citation type="journal article" date="2015" name="Biotechnol. Biofuels">
        <title>Enhanced degradation of softwood versus hardwood by the white-rot fungus Pycnoporus coccineus.</title>
        <authorList>
            <person name="Couturier M."/>
            <person name="Navarro D."/>
            <person name="Chevret D."/>
            <person name="Henrissat B."/>
            <person name="Piumi F."/>
            <person name="Ruiz-Duenas F.J."/>
            <person name="Martinez A.T."/>
            <person name="Grigoriev I.V."/>
            <person name="Riley R."/>
            <person name="Lipzen A."/>
            <person name="Berrin J.G."/>
            <person name="Master E.R."/>
            <person name="Rosso M.N."/>
        </authorList>
    </citation>
    <scope>NUCLEOTIDE SEQUENCE [LARGE SCALE GENOMIC DNA]</scope>
    <source>
        <strain evidence="4 5">BRFM310</strain>
    </source>
</reference>
<name>A0A1Y2I722_TRAC3</name>